<comment type="caution">
    <text evidence="1">The sequence shown here is derived from an EMBL/GenBank/DDBJ whole genome shotgun (WGS) entry which is preliminary data.</text>
</comment>
<evidence type="ECO:0008006" key="3">
    <source>
        <dbReference type="Google" id="ProtNLM"/>
    </source>
</evidence>
<dbReference type="GO" id="GO:0003729">
    <property type="term" value="F:mRNA binding"/>
    <property type="evidence" value="ECO:0007669"/>
    <property type="project" value="TreeGrafter"/>
</dbReference>
<protein>
    <recommendedName>
        <fullName evidence="3">Pentatricopeptide repeat-containing protein, chloroplastic</fullName>
    </recommendedName>
</protein>
<name>A0AA36N6I8_9DINO</name>
<dbReference type="AlphaFoldDB" id="A0AA36N6I8"/>
<gene>
    <name evidence="1" type="ORF">EVOR1521_LOCUS23997</name>
</gene>
<evidence type="ECO:0000313" key="1">
    <source>
        <dbReference type="EMBL" id="CAJ1400700.1"/>
    </source>
</evidence>
<evidence type="ECO:0000313" key="2">
    <source>
        <dbReference type="Proteomes" id="UP001178507"/>
    </source>
</evidence>
<dbReference type="EMBL" id="CAUJNA010003381">
    <property type="protein sequence ID" value="CAJ1400700.1"/>
    <property type="molecule type" value="Genomic_DNA"/>
</dbReference>
<accession>A0AA36N6I8</accession>
<dbReference type="Gene3D" id="1.25.40.10">
    <property type="entry name" value="Tetratricopeptide repeat domain"/>
    <property type="match status" value="3"/>
</dbReference>
<proteinExistence type="predicted"/>
<sequence length="511" mass="54641">MTADTVSCNAALASCGKCQRWMHAQCVLEAMPAISLNASPDTISYNTAAASAAWPRSLALQLRMACAACGPDAVTQNTVAAACAQSGQWRLALCACVQQAWPDAYMFSAAISSKEEPWNVGLGLLCRAGQLRLHGMLASSNAAIARTAREQWAASLAILQNLQESWLPDVITYSAGVQAAQQGLLWTGALQLLEGGTADRQLVNTVINTLCSAREPGKVLQLLERSDAIGLSAALWSLRNWQSWEMALAFLQRAGNCWIRPATMPCGAAVAVCNQALRWDVAGELLNSMGALQPDALAFNAAAVSEVVHAWDFELSVLASMRRMLLESSLVTYGVNMAAHAKSQLWEAALQLAVEMAKRSHKSDLVVSSSSATACVACAKWAEALALAQAQPDEFTWSSGITACAGKWVRGLRVLLDMPRWQLRLDLTCCNLALKGCAWLQAHGLLLHAASQQVAADDISLDSLIRECKKAGQWQMPLSMTSSVESMTRECKNGIIAASEAAEVPFAASRC</sequence>
<organism evidence="1 2">
    <name type="scientific">Effrenium voratum</name>
    <dbReference type="NCBI Taxonomy" id="2562239"/>
    <lineage>
        <taxon>Eukaryota</taxon>
        <taxon>Sar</taxon>
        <taxon>Alveolata</taxon>
        <taxon>Dinophyceae</taxon>
        <taxon>Suessiales</taxon>
        <taxon>Symbiodiniaceae</taxon>
        <taxon>Effrenium</taxon>
    </lineage>
</organism>
<dbReference type="PANTHER" id="PTHR47938:SF35">
    <property type="entry name" value="PENTATRICOPEPTIDE REPEAT-CONTAINING PROTEIN 4, MITOCHONDRIAL-RELATED"/>
    <property type="match status" value="1"/>
</dbReference>
<reference evidence="1" key="1">
    <citation type="submission" date="2023-08" db="EMBL/GenBank/DDBJ databases">
        <authorList>
            <person name="Chen Y."/>
            <person name="Shah S."/>
            <person name="Dougan E. K."/>
            <person name="Thang M."/>
            <person name="Chan C."/>
        </authorList>
    </citation>
    <scope>NUCLEOTIDE SEQUENCE</scope>
</reference>
<dbReference type="Proteomes" id="UP001178507">
    <property type="component" value="Unassembled WGS sequence"/>
</dbReference>
<dbReference type="PANTHER" id="PTHR47938">
    <property type="entry name" value="RESPIRATORY COMPLEX I CHAPERONE (CIA84), PUTATIVE (AFU_ORTHOLOGUE AFUA_2G06020)-RELATED"/>
    <property type="match status" value="1"/>
</dbReference>
<keyword evidence="2" id="KW-1185">Reference proteome</keyword>
<dbReference type="InterPro" id="IPR011990">
    <property type="entry name" value="TPR-like_helical_dom_sf"/>
</dbReference>